<dbReference type="InterPro" id="IPR000960">
    <property type="entry name" value="Flavin_mOase"/>
</dbReference>
<dbReference type="GO" id="GO:0050661">
    <property type="term" value="F:NADP binding"/>
    <property type="evidence" value="ECO:0007669"/>
    <property type="project" value="InterPro"/>
</dbReference>
<keyword evidence="3" id="KW-0285">Flavoprotein</keyword>
<keyword evidence="6" id="KW-0560">Oxidoreductase</keyword>
<dbReference type="InterPro" id="IPR050346">
    <property type="entry name" value="FMO-like"/>
</dbReference>
<dbReference type="Proteomes" id="UP000008043">
    <property type="component" value="Chromosome"/>
</dbReference>
<evidence type="ECO:0000256" key="5">
    <source>
        <dbReference type="ARBA" id="ARBA00022857"/>
    </source>
</evidence>
<dbReference type="KEGG" id="sdv:BN159_0452"/>
<dbReference type="EMBL" id="HE971709">
    <property type="protein sequence ID" value="CCK24831.1"/>
    <property type="molecule type" value="Genomic_DNA"/>
</dbReference>
<accession>K4QSK9</accession>
<organism evidence="7 8">
    <name type="scientific">Streptomyces davaonensis (strain DSM 101723 / JCM 4913 / KCC S-0913 / 768)</name>
    <dbReference type="NCBI Taxonomy" id="1214101"/>
    <lineage>
        <taxon>Bacteria</taxon>
        <taxon>Bacillati</taxon>
        <taxon>Actinomycetota</taxon>
        <taxon>Actinomycetes</taxon>
        <taxon>Kitasatosporales</taxon>
        <taxon>Streptomycetaceae</taxon>
        <taxon>Streptomyces</taxon>
    </lineage>
</organism>
<evidence type="ECO:0000313" key="8">
    <source>
        <dbReference type="Proteomes" id="UP000008043"/>
    </source>
</evidence>
<protein>
    <recommendedName>
        <fullName evidence="9">Monooxygenase</fullName>
    </recommendedName>
</protein>
<evidence type="ECO:0000313" key="7">
    <source>
        <dbReference type="EMBL" id="CCK24831.1"/>
    </source>
</evidence>
<keyword evidence="5" id="KW-0521">NADP</keyword>
<keyword evidence="8" id="KW-1185">Reference proteome</keyword>
<comment type="similarity">
    <text evidence="1">Belongs to the FMO family.</text>
</comment>
<dbReference type="RefSeq" id="WP_015655233.1">
    <property type="nucleotide sequence ID" value="NC_020504.1"/>
</dbReference>
<dbReference type="eggNOG" id="COG2072">
    <property type="taxonomic scope" value="Bacteria"/>
</dbReference>
<dbReference type="Pfam" id="PF00743">
    <property type="entry name" value="FMO-like"/>
    <property type="match status" value="1"/>
</dbReference>
<gene>
    <name evidence="7" type="ORF">BN159_0452</name>
</gene>
<keyword evidence="4" id="KW-0274">FAD</keyword>
<dbReference type="InterPro" id="IPR020946">
    <property type="entry name" value="Flavin_mOase-like"/>
</dbReference>
<evidence type="ECO:0008006" key="9">
    <source>
        <dbReference type="Google" id="ProtNLM"/>
    </source>
</evidence>
<evidence type="ECO:0000256" key="1">
    <source>
        <dbReference type="ARBA" id="ARBA00009183"/>
    </source>
</evidence>
<sequence length="219" mass="24549">MNDYRVCVIGAGSAGIATMKILVERGVDVDCYEMSDQVGGNWVWGNSNGVSAAYNSLHINTSRKRMEFSDFPMPAHLPDFARHDQIAEYFAAYVDHFGFGDRIRFRTRVERVRPQDDGTFEVSLDSGESLFYDAVLVANGHHWDPRLPEPMYPGADDFRGEIMHSHTYTRESQLADQRVVVVGMGNSAMDISVDASYHAAATYLSARRGVHCRVSRFVS</sequence>
<dbReference type="STRING" id="1214101.BN159_0452"/>
<evidence type="ECO:0000256" key="6">
    <source>
        <dbReference type="ARBA" id="ARBA00023002"/>
    </source>
</evidence>
<dbReference type="PATRIC" id="fig|1214101.3.peg.455"/>
<dbReference type="HOGENOM" id="CLU_006909_7_0_11"/>
<comment type="similarity">
    <text evidence="2">Belongs to the FAD-binding monooxygenase family.</text>
</comment>
<dbReference type="GO" id="GO:0004499">
    <property type="term" value="F:N,N-dimethylaniline monooxygenase activity"/>
    <property type="evidence" value="ECO:0007669"/>
    <property type="project" value="InterPro"/>
</dbReference>
<evidence type="ECO:0000256" key="3">
    <source>
        <dbReference type="ARBA" id="ARBA00022630"/>
    </source>
</evidence>
<evidence type="ECO:0000256" key="4">
    <source>
        <dbReference type="ARBA" id="ARBA00022827"/>
    </source>
</evidence>
<dbReference type="AlphaFoldDB" id="K4QSK9"/>
<dbReference type="FunFam" id="3.50.50.60:FF:000042">
    <property type="entry name" value="Dimethylaniline monooxygenase [N-oxide-forming]"/>
    <property type="match status" value="1"/>
</dbReference>
<dbReference type="SUPFAM" id="SSF51905">
    <property type="entry name" value="FAD/NAD(P)-binding domain"/>
    <property type="match status" value="1"/>
</dbReference>
<name>K4QSK9_STRDJ</name>
<dbReference type="PRINTS" id="PR00370">
    <property type="entry name" value="FMOXYGENASE"/>
</dbReference>
<proteinExistence type="inferred from homology"/>
<dbReference type="PANTHER" id="PTHR23023">
    <property type="entry name" value="DIMETHYLANILINE MONOOXYGENASE"/>
    <property type="match status" value="1"/>
</dbReference>
<evidence type="ECO:0000256" key="2">
    <source>
        <dbReference type="ARBA" id="ARBA00010139"/>
    </source>
</evidence>
<dbReference type="GO" id="GO:0050660">
    <property type="term" value="F:flavin adenine dinucleotide binding"/>
    <property type="evidence" value="ECO:0007669"/>
    <property type="project" value="InterPro"/>
</dbReference>
<dbReference type="InterPro" id="IPR036188">
    <property type="entry name" value="FAD/NAD-bd_sf"/>
</dbReference>
<dbReference type="Gene3D" id="3.50.50.60">
    <property type="entry name" value="FAD/NAD(P)-binding domain"/>
    <property type="match status" value="1"/>
</dbReference>
<reference evidence="7 8" key="1">
    <citation type="journal article" date="2012" name="J. Bacteriol.">
        <title>Genome sequence of the bacterium Streptomyces davawensis JCM 4913 and heterologous production of the unique antibiotic roseoflavin.</title>
        <authorList>
            <person name="Jankowitsch F."/>
            <person name="Schwarz J."/>
            <person name="Ruckert C."/>
            <person name="Gust B."/>
            <person name="Szczepanowski R."/>
            <person name="Blom J."/>
            <person name="Pelzer S."/>
            <person name="Kalinowski J."/>
            <person name="Mack M."/>
        </authorList>
    </citation>
    <scope>NUCLEOTIDE SEQUENCE [LARGE SCALE GENOMIC DNA]</scope>
    <source>
        <strain evidence="8">DSM 101723 / JCM 4913 / KCC S-0913 / 768</strain>
    </source>
</reference>